<protein>
    <submittedName>
        <fullName evidence="2">Glucokinase</fullName>
    </submittedName>
</protein>
<dbReference type="EMBL" id="MQUQ01000019">
    <property type="protein sequence ID" value="OLZ45705.1"/>
    <property type="molecule type" value="Genomic_DNA"/>
</dbReference>
<dbReference type="RefSeq" id="WP_076165568.1">
    <property type="nucleotide sequence ID" value="NZ_JBEZVB010000015.1"/>
</dbReference>
<dbReference type="OrthoDB" id="9795247at2"/>
<dbReference type="SUPFAM" id="SSF53067">
    <property type="entry name" value="Actin-like ATPase domain"/>
    <property type="match status" value="1"/>
</dbReference>
<dbReference type="Gene3D" id="3.30.420.40">
    <property type="match status" value="2"/>
</dbReference>
<dbReference type="AlphaFoldDB" id="A0A1R0KIR9"/>
<dbReference type="PANTHER" id="PTHR18964:SF149">
    <property type="entry name" value="BIFUNCTIONAL UDP-N-ACETYLGLUCOSAMINE 2-EPIMERASE_N-ACETYLMANNOSAMINE KINASE"/>
    <property type="match status" value="1"/>
</dbReference>
<dbReference type="STRING" id="76021.BS329_32205"/>
<comment type="caution">
    <text evidence="2">The sequence shown here is derived from an EMBL/GenBank/DDBJ whole genome shotgun (WGS) entry which is preliminary data.</text>
</comment>
<dbReference type="Proteomes" id="UP000187486">
    <property type="component" value="Unassembled WGS sequence"/>
</dbReference>
<sequence length="299" mass="30462">MTGEELILGIDFGGTKVAIGLADRAGSLLVTRRLDTDAHAGAGQVVTRALAAARKLLADEGATDNLVAIGVVSPGIVLEDRILLAPNVPGWEELRLRELVADEFGGVGIEVGTDAKAAALAEWRWGALADTDPAVFLSLGTGIAAAVLVGGRLLAGANGAAGEIGYNLRSPQDTDGFASGAAPLEEVVGGRGLGGRASELLGRPVTAGELFGLARENAQAKELVRAALDELSMHVANLAIALDPRRIAVGGGLVRSADVLLPALRERLAQAVPFPPELVSAKFDQDASLLGAIAIALDA</sequence>
<accession>A0A1R0KIR9</accession>
<name>A0A1R0KIR9_9PSEU</name>
<keyword evidence="2" id="KW-0418">Kinase</keyword>
<gene>
    <name evidence="2" type="ORF">BS329_32205</name>
</gene>
<dbReference type="InterPro" id="IPR043129">
    <property type="entry name" value="ATPase_NBD"/>
</dbReference>
<evidence type="ECO:0000313" key="3">
    <source>
        <dbReference type="Proteomes" id="UP000187486"/>
    </source>
</evidence>
<dbReference type="PANTHER" id="PTHR18964">
    <property type="entry name" value="ROK (REPRESSOR, ORF, KINASE) FAMILY"/>
    <property type="match status" value="1"/>
</dbReference>
<organism evidence="2 3">
    <name type="scientific">Amycolatopsis coloradensis</name>
    <dbReference type="NCBI Taxonomy" id="76021"/>
    <lineage>
        <taxon>Bacteria</taxon>
        <taxon>Bacillati</taxon>
        <taxon>Actinomycetota</taxon>
        <taxon>Actinomycetes</taxon>
        <taxon>Pseudonocardiales</taxon>
        <taxon>Pseudonocardiaceae</taxon>
        <taxon>Amycolatopsis</taxon>
    </lineage>
</organism>
<comment type="similarity">
    <text evidence="1">Belongs to the ROK (NagC/XylR) family.</text>
</comment>
<reference evidence="2 3" key="1">
    <citation type="submission" date="2016-01" db="EMBL/GenBank/DDBJ databases">
        <title>Amycolatopsis coloradensis genome sequencing and assembly.</title>
        <authorList>
            <person name="Mayilraj S."/>
        </authorList>
    </citation>
    <scope>NUCLEOTIDE SEQUENCE [LARGE SCALE GENOMIC DNA]</scope>
    <source>
        <strain evidence="2 3">DSM 44225</strain>
    </source>
</reference>
<proteinExistence type="inferred from homology"/>
<dbReference type="Pfam" id="PF00480">
    <property type="entry name" value="ROK"/>
    <property type="match status" value="1"/>
</dbReference>
<evidence type="ECO:0000256" key="1">
    <source>
        <dbReference type="ARBA" id="ARBA00006479"/>
    </source>
</evidence>
<dbReference type="GO" id="GO:0016301">
    <property type="term" value="F:kinase activity"/>
    <property type="evidence" value="ECO:0007669"/>
    <property type="project" value="UniProtKB-KW"/>
</dbReference>
<dbReference type="InterPro" id="IPR000600">
    <property type="entry name" value="ROK"/>
</dbReference>
<evidence type="ECO:0000313" key="2">
    <source>
        <dbReference type="EMBL" id="OLZ45705.1"/>
    </source>
</evidence>
<keyword evidence="2" id="KW-0808">Transferase</keyword>
<keyword evidence="3" id="KW-1185">Reference proteome</keyword>